<reference evidence="3 4" key="1">
    <citation type="journal article" date="2015" name="Fungal Genet. Biol.">
        <title>Evolution of novel wood decay mechanisms in Agaricales revealed by the genome sequences of Fistulina hepatica and Cylindrobasidium torrendii.</title>
        <authorList>
            <person name="Floudas D."/>
            <person name="Held B.W."/>
            <person name="Riley R."/>
            <person name="Nagy L.G."/>
            <person name="Koehler G."/>
            <person name="Ransdell A.S."/>
            <person name="Younus H."/>
            <person name="Chow J."/>
            <person name="Chiniquy J."/>
            <person name="Lipzen A."/>
            <person name="Tritt A."/>
            <person name="Sun H."/>
            <person name="Haridas S."/>
            <person name="LaButti K."/>
            <person name="Ohm R.A."/>
            <person name="Kues U."/>
            <person name="Blanchette R.A."/>
            <person name="Grigoriev I.V."/>
            <person name="Minto R.E."/>
            <person name="Hibbett D.S."/>
        </authorList>
    </citation>
    <scope>NUCLEOTIDE SEQUENCE [LARGE SCALE GENOMIC DNA]</scope>
    <source>
        <strain evidence="3 4">FP15055 ss-10</strain>
    </source>
</reference>
<dbReference type="GO" id="GO:0035251">
    <property type="term" value="F:UDP-glucosyltransferase activity"/>
    <property type="evidence" value="ECO:0007669"/>
    <property type="project" value="TreeGrafter"/>
</dbReference>
<dbReference type="PANTHER" id="PTHR48047">
    <property type="entry name" value="GLYCOSYLTRANSFERASE"/>
    <property type="match status" value="1"/>
</dbReference>
<dbReference type="Proteomes" id="UP000054007">
    <property type="component" value="Unassembled WGS sequence"/>
</dbReference>
<keyword evidence="4" id="KW-1185">Reference proteome</keyword>
<evidence type="ECO:0000256" key="2">
    <source>
        <dbReference type="ARBA" id="ARBA00022679"/>
    </source>
</evidence>
<sequence length="477" mass="53196">MATLTKPHILVFPGALVSHTIVTLNTIYRLLDAFTVHLLVHSSKLTLKHIESAGFDTVPITAGDLIIDAILQDGELEDWIDERDRPFGDFYFKPTLSSLVNKALNALEVKYGQDTFKVVIIDLFFTQTYDTYRAHGMKVFLIFTAGVAFFDLFQTVSKETVENDPDGLLTIPGLVGRDGKLVEFINVDLVDITSPMAAAIMGRSVWDRVDGVIYGAGCIPLEGAIRDAAPKRDTPSFFAGPVCPEWFLKAVEGDENIRAERLKELSLEQQASIEFLDSHPKRSVLYIALGSGRFFSEQQCKMIHATVTRLHIPTLFVNRSPQDSAALFPDADPSKFRVVKWAPQLDVLAHPSVRCCFSHAGWGSVTESLLSSIPMLTAPVFGDQFIDAKWMEALGTSFGHLSINPRVHSNRTPRFPENADSKLEDLLESVYDQKQWEEKRKASLEIGGRMRMVALGIDGTRNREIDSLKMDLMKICC</sequence>
<protein>
    <submittedName>
        <fullName evidence="3">Glycosyltransferase family 1 protein</fullName>
    </submittedName>
</protein>
<comment type="similarity">
    <text evidence="1">Belongs to the UDP-glycosyltransferase family.</text>
</comment>
<evidence type="ECO:0000313" key="4">
    <source>
        <dbReference type="Proteomes" id="UP000054007"/>
    </source>
</evidence>
<organism evidence="3 4">
    <name type="scientific">Cylindrobasidium torrendii FP15055 ss-10</name>
    <dbReference type="NCBI Taxonomy" id="1314674"/>
    <lineage>
        <taxon>Eukaryota</taxon>
        <taxon>Fungi</taxon>
        <taxon>Dikarya</taxon>
        <taxon>Basidiomycota</taxon>
        <taxon>Agaricomycotina</taxon>
        <taxon>Agaricomycetes</taxon>
        <taxon>Agaricomycetidae</taxon>
        <taxon>Agaricales</taxon>
        <taxon>Marasmiineae</taxon>
        <taxon>Physalacriaceae</taxon>
        <taxon>Cylindrobasidium</taxon>
    </lineage>
</organism>
<accession>A0A0D7BCG2</accession>
<gene>
    <name evidence="3" type="ORF">CYLTODRAFT_421847</name>
</gene>
<dbReference type="Pfam" id="PF00201">
    <property type="entry name" value="UDPGT"/>
    <property type="match status" value="1"/>
</dbReference>
<dbReference type="AlphaFoldDB" id="A0A0D7BCG2"/>
<name>A0A0D7BCG2_9AGAR</name>
<evidence type="ECO:0000313" key="3">
    <source>
        <dbReference type="EMBL" id="KIY68178.1"/>
    </source>
</evidence>
<proteinExistence type="inferred from homology"/>
<dbReference type="CDD" id="cd03784">
    <property type="entry name" value="GT1_Gtf-like"/>
    <property type="match status" value="1"/>
</dbReference>
<dbReference type="EMBL" id="KN880508">
    <property type="protein sequence ID" value="KIY68178.1"/>
    <property type="molecule type" value="Genomic_DNA"/>
</dbReference>
<dbReference type="SUPFAM" id="SSF53756">
    <property type="entry name" value="UDP-Glycosyltransferase/glycogen phosphorylase"/>
    <property type="match status" value="1"/>
</dbReference>
<dbReference type="Gene3D" id="3.40.50.2000">
    <property type="entry name" value="Glycogen Phosphorylase B"/>
    <property type="match status" value="2"/>
</dbReference>
<dbReference type="OrthoDB" id="5835829at2759"/>
<evidence type="ECO:0000256" key="1">
    <source>
        <dbReference type="ARBA" id="ARBA00009995"/>
    </source>
</evidence>
<dbReference type="InterPro" id="IPR002213">
    <property type="entry name" value="UDP_glucos_trans"/>
</dbReference>
<keyword evidence="2 3" id="KW-0808">Transferase</keyword>
<dbReference type="PANTHER" id="PTHR48047:SF215">
    <property type="entry name" value="GLYCOSYLTRANSFERASE"/>
    <property type="match status" value="1"/>
</dbReference>
<dbReference type="STRING" id="1314674.A0A0D7BCG2"/>